<dbReference type="RefSeq" id="WP_272778122.1">
    <property type="nucleotide sequence ID" value="NZ_JAQQLI010000025.1"/>
</dbReference>
<proteinExistence type="predicted"/>
<dbReference type="InterPro" id="IPR050767">
    <property type="entry name" value="Sel1_AlgK"/>
</dbReference>
<dbReference type="SUPFAM" id="SSF81901">
    <property type="entry name" value="HCP-like"/>
    <property type="match status" value="1"/>
</dbReference>
<name>A0ABT5JCP8_RHOTP</name>
<protein>
    <submittedName>
        <fullName evidence="2">Tetratricopeptide repeat protein</fullName>
    </submittedName>
</protein>
<accession>A0ABT5JCP8</accession>
<reference evidence="2" key="2">
    <citation type="submission" date="2023-02" db="EMBL/GenBank/DDBJ databases">
        <authorList>
            <person name="Rayyan A."/>
            <person name="Meyer T."/>
            <person name="Kyndt J.A."/>
        </authorList>
    </citation>
    <scope>NUCLEOTIDE SEQUENCE</scope>
    <source>
        <strain evidence="2">DSM 9987</strain>
    </source>
</reference>
<feature type="chain" id="PRO_5046271824" evidence="1">
    <location>
        <begin position="33"/>
        <end position="174"/>
    </location>
</feature>
<evidence type="ECO:0000313" key="2">
    <source>
        <dbReference type="EMBL" id="MDC7787283.1"/>
    </source>
</evidence>
<dbReference type="PANTHER" id="PTHR11102">
    <property type="entry name" value="SEL-1-LIKE PROTEIN"/>
    <property type="match status" value="1"/>
</dbReference>
<dbReference type="InterPro" id="IPR006311">
    <property type="entry name" value="TAT_signal"/>
</dbReference>
<dbReference type="EMBL" id="JAQQLI010000025">
    <property type="protein sequence ID" value="MDC7787283.1"/>
    <property type="molecule type" value="Genomic_DNA"/>
</dbReference>
<organism evidence="2 3">
    <name type="scientific">Rhodoplanes tepidamans</name>
    <name type="common">Rhodoplanes cryptolactis</name>
    <dbReference type="NCBI Taxonomy" id="200616"/>
    <lineage>
        <taxon>Bacteria</taxon>
        <taxon>Pseudomonadati</taxon>
        <taxon>Pseudomonadota</taxon>
        <taxon>Alphaproteobacteria</taxon>
        <taxon>Hyphomicrobiales</taxon>
        <taxon>Nitrobacteraceae</taxon>
        <taxon>Rhodoplanes</taxon>
    </lineage>
</organism>
<evidence type="ECO:0000256" key="1">
    <source>
        <dbReference type="SAM" id="SignalP"/>
    </source>
</evidence>
<dbReference type="Pfam" id="PF08238">
    <property type="entry name" value="Sel1"/>
    <property type="match status" value="2"/>
</dbReference>
<dbReference type="InterPro" id="IPR011990">
    <property type="entry name" value="TPR-like_helical_dom_sf"/>
</dbReference>
<dbReference type="Gene3D" id="1.25.40.10">
    <property type="entry name" value="Tetratricopeptide repeat domain"/>
    <property type="match status" value="1"/>
</dbReference>
<dbReference type="Proteomes" id="UP001165652">
    <property type="component" value="Unassembled WGS sequence"/>
</dbReference>
<dbReference type="PROSITE" id="PS51318">
    <property type="entry name" value="TAT"/>
    <property type="match status" value="1"/>
</dbReference>
<evidence type="ECO:0000313" key="3">
    <source>
        <dbReference type="Proteomes" id="UP001165652"/>
    </source>
</evidence>
<dbReference type="InterPro" id="IPR006597">
    <property type="entry name" value="Sel1-like"/>
</dbReference>
<feature type="signal peptide" evidence="1">
    <location>
        <begin position="1"/>
        <end position="32"/>
    </location>
</feature>
<dbReference type="PANTHER" id="PTHR11102:SF160">
    <property type="entry name" value="ERAD-ASSOCIATED E3 UBIQUITIN-PROTEIN LIGASE COMPONENT HRD3"/>
    <property type="match status" value="1"/>
</dbReference>
<gene>
    <name evidence="2" type="ORF">PQJ73_16455</name>
</gene>
<reference evidence="2" key="1">
    <citation type="journal article" date="2023" name="Microbiol Resour">
        <title>Genome Sequences of Rhodoplanes serenus and Two Thermotolerant Strains, Rhodoplanes tepidamans and 'Rhodoplanes cryptolactis,' Further Refine the Genus.</title>
        <authorList>
            <person name="Rayyan A.A."/>
            <person name="Kyndt J.A."/>
        </authorList>
    </citation>
    <scope>NUCLEOTIDE SEQUENCE</scope>
    <source>
        <strain evidence="2">DSM 9987</strain>
    </source>
</reference>
<keyword evidence="1" id="KW-0732">Signal</keyword>
<keyword evidence="3" id="KW-1185">Reference proteome</keyword>
<comment type="caution">
    <text evidence="2">The sequence shown here is derived from an EMBL/GenBank/DDBJ whole genome shotgun (WGS) entry which is preliminary data.</text>
</comment>
<sequence length="174" mass="18630">MIRTVTTRRHALWGAVSAAAVLGAGLAAPARALDAFALHARGDDAAAAVRLARLAEAGNARAQGLLGFLYEYGRGVPQNFEIAAMLYTCAAEQGEATAQHLLGLLYDKGRGVPRDVVLSHKWLILAAARAGRRDRDAYIRIRDAVATKMSESQRALAQAMATAWVPAPPTPMRW</sequence>
<dbReference type="SMART" id="SM00671">
    <property type="entry name" value="SEL1"/>
    <property type="match status" value="2"/>
</dbReference>